<accession>A0A1C5G7H6</accession>
<dbReference type="InterPro" id="IPR001851">
    <property type="entry name" value="ABC_transp_permease"/>
</dbReference>
<dbReference type="RefSeq" id="WP_088999794.1">
    <property type="nucleotide sequence ID" value="NZ_JBFAAC010000014.1"/>
</dbReference>
<feature type="transmembrane region" description="Helical" evidence="7">
    <location>
        <begin position="87"/>
        <end position="105"/>
    </location>
</feature>
<keyword evidence="9" id="KW-1185">Reference proteome</keyword>
<dbReference type="EMBL" id="LT607733">
    <property type="protein sequence ID" value="SCG15819.1"/>
    <property type="molecule type" value="Genomic_DNA"/>
</dbReference>
<dbReference type="AlphaFoldDB" id="A0A1C5G7H6"/>
<dbReference type="Pfam" id="PF02653">
    <property type="entry name" value="BPD_transp_2"/>
    <property type="match status" value="1"/>
</dbReference>
<dbReference type="Proteomes" id="UP000198251">
    <property type="component" value="Chromosome I"/>
</dbReference>
<evidence type="ECO:0000256" key="5">
    <source>
        <dbReference type="ARBA" id="ARBA00023136"/>
    </source>
</evidence>
<dbReference type="GO" id="GO:0015658">
    <property type="term" value="F:branched-chain amino acid transmembrane transporter activity"/>
    <property type="evidence" value="ECO:0007669"/>
    <property type="project" value="InterPro"/>
</dbReference>
<organism evidence="8 9">
    <name type="scientific">Micromonospora echinofusca</name>
    <dbReference type="NCBI Taxonomy" id="47858"/>
    <lineage>
        <taxon>Bacteria</taxon>
        <taxon>Bacillati</taxon>
        <taxon>Actinomycetota</taxon>
        <taxon>Actinomycetes</taxon>
        <taxon>Micromonosporales</taxon>
        <taxon>Micromonosporaceae</taxon>
        <taxon>Micromonospora</taxon>
    </lineage>
</organism>
<keyword evidence="5 7" id="KW-0472">Membrane</keyword>
<keyword evidence="3 7" id="KW-0812">Transmembrane</keyword>
<evidence type="ECO:0000256" key="4">
    <source>
        <dbReference type="ARBA" id="ARBA00022989"/>
    </source>
</evidence>
<feature type="transmembrane region" description="Helical" evidence="7">
    <location>
        <begin position="243"/>
        <end position="264"/>
    </location>
</feature>
<comment type="subcellular location">
    <subcellularLocation>
        <location evidence="1">Cell membrane</location>
        <topology evidence="1">Multi-pass membrane protein</topology>
    </subcellularLocation>
</comment>
<evidence type="ECO:0000256" key="3">
    <source>
        <dbReference type="ARBA" id="ARBA00022692"/>
    </source>
</evidence>
<feature type="transmembrane region" description="Helical" evidence="7">
    <location>
        <begin position="57"/>
        <end position="75"/>
    </location>
</feature>
<keyword evidence="2" id="KW-1003">Cell membrane</keyword>
<evidence type="ECO:0000313" key="8">
    <source>
        <dbReference type="EMBL" id="SCG15819.1"/>
    </source>
</evidence>
<proteinExistence type="predicted"/>
<dbReference type="CDD" id="cd06581">
    <property type="entry name" value="TM_PBP1_LivM_like"/>
    <property type="match status" value="1"/>
</dbReference>
<feature type="region of interest" description="Disordered" evidence="6">
    <location>
        <begin position="1"/>
        <end position="26"/>
    </location>
</feature>
<feature type="transmembrane region" description="Helical" evidence="7">
    <location>
        <begin position="276"/>
        <end position="305"/>
    </location>
</feature>
<feature type="transmembrane region" description="Helical" evidence="7">
    <location>
        <begin position="117"/>
        <end position="137"/>
    </location>
</feature>
<feature type="compositionally biased region" description="Low complexity" evidence="6">
    <location>
        <begin position="1"/>
        <end position="13"/>
    </location>
</feature>
<reference evidence="8 9" key="1">
    <citation type="submission" date="2016-06" db="EMBL/GenBank/DDBJ databases">
        <authorList>
            <person name="Kjaerup R.B."/>
            <person name="Dalgaard T.S."/>
            <person name="Juul-Madsen H.R."/>
        </authorList>
    </citation>
    <scope>NUCLEOTIDE SEQUENCE [LARGE SCALE GENOMIC DNA]</scope>
    <source>
        <strain evidence="8 9">DSM 43913</strain>
    </source>
</reference>
<keyword evidence="4 7" id="KW-1133">Transmembrane helix</keyword>
<feature type="transmembrane region" description="Helical" evidence="7">
    <location>
        <begin position="144"/>
        <end position="163"/>
    </location>
</feature>
<name>A0A1C5G7H6_MICEH</name>
<dbReference type="GO" id="GO:0005886">
    <property type="term" value="C:plasma membrane"/>
    <property type="evidence" value="ECO:0007669"/>
    <property type="project" value="UniProtKB-SubCell"/>
</dbReference>
<evidence type="ECO:0000256" key="7">
    <source>
        <dbReference type="SAM" id="Phobius"/>
    </source>
</evidence>
<protein>
    <submittedName>
        <fullName evidence="8">Branched-chain amino acid transport system permease protein</fullName>
    </submittedName>
</protein>
<evidence type="ECO:0000256" key="2">
    <source>
        <dbReference type="ARBA" id="ARBA00022475"/>
    </source>
</evidence>
<dbReference type="PANTHER" id="PTHR30482:SF20">
    <property type="entry name" value="HIGH-AFFINITY BRANCHED-CHAIN AMINO ACID TRANSPORT SYSTEM PERMEASE PROTEIN LIVM"/>
    <property type="match status" value="1"/>
</dbReference>
<dbReference type="InterPro" id="IPR043428">
    <property type="entry name" value="LivM-like"/>
</dbReference>
<sequence>MSATRAATPPGTRARVDGAGPAGARRGSTLRRHAGLAAVAMLLLVAVSYGLEPFRNFQLATVAAYLCATAGLTVLTGLNGQLSLGHGALMATGAYTVALCQNAFADAGMTGGWLLPVSLGAAVLAALAVGAVVGVAAARLRGPYLAGVTLAVAVVVPALAVTFDGVFNGEQGLAVPVEPPPTFLGQYFPYERWQLWVTAAATLLALLLLANLVRSRYGRTFRAVRDDEVAARLAGIHVARTQVLAFVVSAAGAGLGGALLAVLAQSVSPGAFSLTLSLFLLMAVVIGGLGSLAGAAWGAVLLVALPDLTHTLTDQLTLSPALAQRVEGNLPLAIFGLTLVVVMIAAPGGVQGLLSRLARAVSARRPGRRRP</sequence>
<feature type="transmembrane region" description="Helical" evidence="7">
    <location>
        <begin position="193"/>
        <end position="213"/>
    </location>
</feature>
<evidence type="ECO:0000256" key="6">
    <source>
        <dbReference type="SAM" id="MobiDB-lite"/>
    </source>
</evidence>
<feature type="transmembrane region" description="Helical" evidence="7">
    <location>
        <begin position="326"/>
        <end position="346"/>
    </location>
</feature>
<evidence type="ECO:0000256" key="1">
    <source>
        <dbReference type="ARBA" id="ARBA00004651"/>
    </source>
</evidence>
<gene>
    <name evidence="8" type="ORF">GA0070610_2063</name>
</gene>
<dbReference type="PANTHER" id="PTHR30482">
    <property type="entry name" value="HIGH-AFFINITY BRANCHED-CHAIN AMINO ACID TRANSPORT SYSTEM PERMEASE"/>
    <property type="match status" value="1"/>
</dbReference>
<feature type="transmembrane region" description="Helical" evidence="7">
    <location>
        <begin position="34"/>
        <end position="51"/>
    </location>
</feature>
<evidence type="ECO:0000313" key="9">
    <source>
        <dbReference type="Proteomes" id="UP000198251"/>
    </source>
</evidence>
<dbReference type="GeneID" id="95801881"/>